<dbReference type="HAMAP" id="MF_00227">
    <property type="entry name" value="RNase_P"/>
    <property type="match status" value="1"/>
</dbReference>
<dbReference type="GO" id="GO:0001682">
    <property type="term" value="P:tRNA 5'-leader removal"/>
    <property type="evidence" value="ECO:0007669"/>
    <property type="project" value="UniProtKB-UniRule"/>
</dbReference>
<evidence type="ECO:0000256" key="9">
    <source>
        <dbReference type="SAM" id="MobiDB-lite"/>
    </source>
</evidence>
<dbReference type="AlphaFoldDB" id="A0A3M2I1L1"/>
<dbReference type="PROSITE" id="PS00648">
    <property type="entry name" value="RIBONUCLEASE_P"/>
    <property type="match status" value="1"/>
</dbReference>
<keyword evidence="3 7" id="KW-0540">Nuclease</keyword>
<evidence type="ECO:0000256" key="3">
    <source>
        <dbReference type="ARBA" id="ARBA00022722"/>
    </source>
</evidence>
<dbReference type="EC" id="3.1.26.5" evidence="7 8"/>
<comment type="catalytic activity">
    <reaction evidence="7">
        <text>Endonucleolytic cleavage of RNA, removing 5'-extranucleotides from tRNA precursor.</text>
        <dbReference type="EC" id="3.1.26.5"/>
    </reaction>
</comment>
<dbReference type="Proteomes" id="UP000275012">
    <property type="component" value="Unassembled WGS sequence"/>
</dbReference>
<name>A0A3M2I1L1_9GAMM</name>
<dbReference type="Gene3D" id="3.30.230.10">
    <property type="match status" value="1"/>
</dbReference>
<dbReference type="GO" id="GO:0004526">
    <property type="term" value="F:ribonuclease P activity"/>
    <property type="evidence" value="ECO:0007669"/>
    <property type="project" value="UniProtKB-UniRule"/>
</dbReference>
<keyword evidence="5 7" id="KW-0378">Hydrolase</keyword>
<evidence type="ECO:0000313" key="11">
    <source>
        <dbReference type="Proteomes" id="UP000275012"/>
    </source>
</evidence>
<sequence>MNEPAPARFCKTARVRSRTQYARVFESARRFHHSAFTLHRAPVEAGIGVSRLGLAVSRKVDPRAVGRNRIKRVLRETFRRLHARMPAFDWVIVVKPVAATMDNAALAAALIETLRRAGALPASDATCTMHAAFLPSPPNSEAAPSGRPDMSTPE</sequence>
<comment type="caution">
    <text evidence="10">The sequence shown here is derived from an EMBL/GenBank/DDBJ whole genome shotgun (WGS) entry which is preliminary data.</text>
</comment>
<comment type="function">
    <text evidence="1 7">RNaseP catalyzes the removal of the 5'-leader sequence from pre-tRNA to produce the mature 5'-terminus. It can also cleave other RNA substrates such as 4.5S RNA. The protein component plays an auxiliary but essential role in vivo by binding to the 5'-leader sequence and broadening the substrate specificity of the ribozyme.</text>
</comment>
<dbReference type="InterPro" id="IPR020539">
    <property type="entry name" value="RNase_P_CS"/>
</dbReference>
<dbReference type="GO" id="GO:0030677">
    <property type="term" value="C:ribonuclease P complex"/>
    <property type="evidence" value="ECO:0007669"/>
    <property type="project" value="TreeGrafter"/>
</dbReference>
<dbReference type="PANTHER" id="PTHR33992">
    <property type="entry name" value="RIBONUCLEASE P PROTEIN COMPONENT"/>
    <property type="match status" value="1"/>
</dbReference>
<reference evidence="10 11" key="1">
    <citation type="submission" date="2018-10" db="EMBL/GenBank/DDBJ databases">
        <title>Proposal of Lysobacter pythonis sp. nov. isolated from royal pythons (Python regius).</title>
        <authorList>
            <person name="Hans-Juergen B."/>
            <person name="Huptas C."/>
            <person name="Sandra B."/>
            <person name="Igor L."/>
            <person name="Joachim S."/>
            <person name="Siegfried S."/>
            <person name="Mareike W."/>
            <person name="Peter K."/>
        </authorList>
    </citation>
    <scope>NUCLEOTIDE SEQUENCE [LARGE SCALE GENOMIC DNA]</scope>
    <source>
        <strain evidence="10 11">4284/11</strain>
    </source>
</reference>
<evidence type="ECO:0000256" key="8">
    <source>
        <dbReference type="NCBIfam" id="TIGR00188"/>
    </source>
</evidence>
<keyword evidence="2 7" id="KW-0819">tRNA processing</keyword>
<keyword evidence="4 7" id="KW-0255">Endonuclease</keyword>
<evidence type="ECO:0000256" key="6">
    <source>
        <dbReference type="ARBA" id="ARBA00022884"/>
    </source>
</evidence>
<dbReference type="EMBL" id="RFLY01000004">
    <property type="protein sequence ID" value="RMH93850.1"/>
    <property type="molecule type" value="Genomic_DNA"/>
</dbReference>
<evidence type="ECO:0000256" key="4">
    <source>
        <dbReference type="ARBA" id="ARBA00022759"/>
    </source>
</evidence>
<evidence type="ECO:0000256" key="5">
    <source>
        <dbReference type="ARBA" id="ARBA00022801"/>
    </source>
</evidence>
<protein>
    <recommendedName>
        <fullName evidence="7 8">Ribonuclease P protein component</fullName>
        <shortName evidence="7">RNase P protein</shortName>
        <shortName evidence="7">RNaseP protein</shortName>
        <ecNumber evidence="7 8">3.1.26.5</ecNumber>
    </recommendedName>
    <alternativeName>
        <fullName evidence="7">Protein C5</fullName>
    </alternativeName>
</protein>
<dbReference type="SUPFAM" id="SSF54211">
    <property type="entry name" value="Ribosomal protein S5 domain 2-like"/>
    <property type="match status" value="1"/>
</dbReference>
<evidence type="ECO:0000313" key="10">
    <source>
        <dbReference type="EMBL" id="RMH93850.1"/>
    </source>
</evidence>
<dbReference type="GO" id="GO:0000049">
    <property type="term" value="F:tRNA binding"/>
    <property type="evidence" value="ECO:0007669"/>
    <property type="project" value="UniProtKB-UniRule"/>
</dbReference>
<dbReference type="GO" id="GO:0042781">
    <property type="term" value="F:3'-tRNA processing endoribonuclease activity"/>
    <property type="evidence" value="ECO:0007669"/>
    <property type="project" value="TreeGrafter"/>
</dbReference>
<dbReference type="Pfam" id="PF00825">
    <property type="entry name" value="Ribonuclease_P"/>
    <property type="match status" value="1"/>
</dbReference>
<gene>
    <name evidence="7 10" type="primary">rnpA</name>
    <name evidence="10" type="ORF">EBB59_04200</name>
</gene>
<dbReference type="InterPro" id="IPR014721">
    <property type="entry name" value="Ribsml_uS5_D2-typ_fold_subgr"/>
</dbReference>
<dbReference type="InterPro" id="IPR020568">
    <property type="entry name" value="Ribosomal_Su5_D2-typ_SF"/>
</dbReference>
<dbReference type="NCBIfam" id="TIGR00188">
    <property type="entry name" value="rnpA"/>
    <property type="match status" value="1"/>
</dbReference>
<keyword evidence="6 7" id="KW-0694">RNA-binding</keyword>
<comment type="subunit">
    <text evidence="7">Consists of a catalytic RNA component (M1 or rnpB) and a protein subunit.</text>
</comment>
<evidence type="ECO:0000256" key="1">
    <source>
        <dbReference type="ARBA" id="ARBA00002663"/>
    </source>
</evidence>
<dbReference type="PANTHER" id="PTHR33992:SF1">
    <property type="entry name" value="RIBONUCLEASE P PROTEIN COMPONENT"/>
    <property type="match status" value="1"/>
</dbReference>
<keyword evidence="11" id="KW-1185">Reference proteome</keyword>
<proteinExistence type="inferred from homology"/>
<organism evidence="10 11">
    <name type="scientific">Solilutibacter pythonis</name>
    <dbReference type="NCBI Taxonomy" id="2483112"/>
    <lineage>
        <taxon>Bacteria</taxon>
        <taxon>Pseudomonadati</taxon>
        <taxon>Pseudomonadota</taxon>
        <taxon>Gammaproteobacteria</taxon>
        <taxon>Lysobacterales</taxon>
        <taxon>Lysobacteraceae</taxon>
        <taxon>Solilutibacter</taxon>
    </lineage>
</organism>
<accession>A0A3M2I1L1</accession>
<dbReference type="InterPro" id="IPR000100">
    <property type="entry name" value="RNase_P"/>
</dbReference>
<evidence type="ECO:0000256" key="2">
    <source>
        <dbReference type="ARBA" id="ARBA00022694"/>
    </source>
</evidence>
<evidence type="ECO:0000256" key="7">
    <source>
        <dbReference type="HAMAP-Rule" id="MF_00227"/>
    </source>
</evidence>
<comment type="similarity">
    <text evidence="7">Belongs to the RnpA family.</text>
</comment>
<dbReference type="RefSeq" id="WP_122100892.1">
    <property type="nucleotide sequence ID" value="NZ_RFLY01000004.1"/>
</dbReference>
<dbReference type="OrthoDB" id="9796422at2"/>
<feature type="region of interest" description="Disordered" evidence="9">
    <location>
        <begin position="134"/>
        <end position="154"/>
    </location>
</feature>